<accession>A0A920CS14</accession>
<keyword evidence="2" id="KW-1185">Reference proteome</keyword>
<reference evidence="1 2" key="1">
    <citation type="submission" date="2021-03" db="EMBL/GenBank/DDBJ databases">
        <title>Antimicrobial resistance genes in bacteria isolated from Japanese honey, and their potential for conferring macrolide and lincosamide resistance in the American foulbrood pathogen Paenibacillus larvae.</title>
        <authorList>
            <person name="Okamoto M."/>
            <person name="Kumagai M."/>
            <person name="Kanamori H."/>
            <person name="Takamatsu D."/>
        </authorList>
    </citation>
    <scope>NUCLEOTIDE SEQUENCE [LARGE SCALE GENOMIC DNA]</scope>
    <source>
        <strain evidence="1 2">J34TS1</strain>
    </source>
</reference>
<dbReference type="EMBL" id="BORT01000006">
    <property type="protein sequence ID" value="GIO46963.1"/>
    <property type="molecule type" value="Genomic_DNA"/>
</dbReference>
<evidence type="ECO:0000313" key="1">
    <source>
        <dbReference type="EMBL" id="GIO46963.1"/>
    </source>
</evidence>
<proteinExistence type="predicted"/>
<dbReference type="Proteomes" id="UP000682811">
    <property type="component" value="Unassembled WGS sequence"/>
</dbReference>
<gene>
    <name evidence="1" type="ORF">J34TS1_17280</name>
</gene>
<comment type="caution">
    <text evidence="1">The sequence shown here is derived from an EMBL/GenBank/DDBJ whole genome shotgun (WGS) entry which is preliminary data.</text>
</comment>
<sequence>MKKQIAKKIPYLALAGFICAVGIGSPQISLAKQGNAAPKVVNQQSQKTLQKIEIGQKIRVPELKLKENTYALDYKISDVTGDSVKDQVILVGTKEKINGKLDAYASNLSVIVQDGKTKKYVKYDWLSKGTDGKLYGELGREPNLIIGDYTGNKVNDIIVTAPQGGNGGYVDHLILTWEGNKLKDVLAKGVVADNQELYANSQANFSLKLPVSWKGYYKANQYAGASANKIMPSAKHVVQFDYKGKNGKDSEMLLMISVFSKNDWSRLSSEQQGPPVGSVITEANGMVYVYTTPQSNPFDPQSKDGKLFDQLYRDLNIKSSFKLLK</sequence>
<protein>
    <submittedName>
        <fullName evidence="1">Uncharacterized protein</fullName>
    </submittedName>
</protein>
<dbReference type="AlphaFoldDB" id="A0A920CS14"/>
<evidence type="ECO:0000313" key="2">
    <source>
        <dbReference type="Proteomes" id="UP000682811"/>
    </source>
</evidence>
<organism evidence="1 2">
    <name type="scientific">Paenibacillus azoreducens</name>
    <dbReference type="NCBI Taxonomy" id="116718"/>
    <lineage>
        <taxon>Bacteria</taxon>
        <taxon>Bacillati</taxon>
        <taxon>Bacillota</taxon>
        <taxon>Bacilli</taxon>
        <taxon>Bacillales</taxon>
        <taxon>Paenibacillaceae</taxon>
        <taxon>Paenibacillus</taxon>
    </lineage>
</organism>
<dbReference type="RefSeq" id="WP_212977907.1">
    <property type="nucleotide sequence ID" value="NZ_AP025343.1"/>
</dbReference>
<name>A0A920CS14_9BACL</name>